<evidence type="ECO:0000256" key="4">
    <source>
        <dbReference type="ARBA" id="ARBA00025742"/>
    </source>
</evidence>
<evidence type="ECO:0000313" key="7">
    <source>
        <dbReference type="Proteomes" id="UP000236379"/>
    </source>
</evidence>
<dbReference type="InterPro" id="IPR004843">
    <property type="entry name" value="Calcineurin-like_PHP"/>
</dbReference>
<dbReference type="InterPro" id="IPR029052">
    <property type="entry name" value="Metallo-depent_PP-like"/>
</dbReference>
<dbReference type="PANTHER" id="PTHR42988:SF2">
    <property type="entry name" value="CYCLIC NUCLEOTIDE PHOSPHODIESTERASE CBUA0032-RELATED"/>
    <property type="match status" value="1"/>
</dbReference>
<proteinExistence type="inferred from homology"/>
<keyword evidence="2" id="KW-0378">Hydrolase</keyword>
<gene>
    <name evidence="6" type="ORF">CVO96_06290</name>
</gene>
<keyword evidence="1" id="KW-0479">Metal-binding</keyword>
<dbReference type="OrthoDB" id="5505563at2"/>
<comment type="caution">
    <text evidence="6">The sequence shown here is derived from an EMBL/GenBank/DDBJ whole genome shotgun (WGS) entry which is preliminary data.</text>
</comment>
<dbReference type="Gene3D" id="3.60.21.40">
    <property type="entry name" value="GpdQ, catalytic alpha/beta sandwich domain"/>
    <property type="match status" value="1"/>
</dbReference>
<dbReference type="InterPro" id="IPR050884">
    <property type="entry name" value="CNP_phosphodiesterase-III"/>
</dbReference>
<dbReference type="InterPro" id="IPR042283">
    <property type="entry name" value="GpdQ_catalytic"/>
</dbReference>
<evidence type="ECO:0000256" key="2">
    <source>
        <dbReference type="ARBA" id="ARBA00022801"/>
    </source>
</evidence>
<dbReference type="PANTHER" id="PTHR42988">
    <property type="entry name" value="PHOSPHOHYDROLASE"/>
    <property type="match status" value="1"/>
</dbReference>
<dbReference type="Pfam" id="PF00149">
    <property type="entry name" value="Metallophos"/>
    <property type="match status" value="1"/>
</dbReference>
<dbReference type="AlphaFoldDB" id="A0A2K3UWX8"/>
<dbReference type="RefSeq" id="WP_103311481.1">
    <property type="nucleotide sequence ID" value="NZ_PPPD01000001.1"/>
</dbReference>
<dbReference type="SUPFAM" id="SSF56300">
    <property type="entry name" value="Metallo-dependent phosphatases"/>
    <property type="match status" value="1"/>
</dbReference>
<accession>A0A2K3UWX8</accession>
<sequence>MLIAQLSDPHIDLERPHKAAAFGEAVRHLLGLPMRPDALIITGDCTEHGHPDEYGEFQALLRPLPMPVYLVPGNHDDRAEMLRRFPAPAGALPGFLQYVVDDFAVRLIGLDTQIPGQGRGELDAGRLEWLDARLSEAPERPTLIFMHHAPLKTGVQVMDALGLDGSAELCETLLRHPQVARIVTGHVHMALTQRFAHTTVMTCPGTDATLQPDLSQPRKMVVQYQPPVCLLHAWSEATDLLTFTSLIGDVPWTVLHDGQTWAPAQPGAPLRS</sequence>
<dbReference type="GO" id="GO:0046872">
    <property type="term" value="F:metal ion binding"/>
    <property type="evidence" value="ECO:0007669"/>
    <property type="project" value="UniProtKB-KW"/>
</dbReference>
<dbReference type="InterPro" id="IPR026575">
    <property type="entry name" value="GpdQ/CpdA-like"/>
</dbReference>
<evidence type="ECO:0000256" key="3">
    <source>
        <dbReference type="ARBA" id="ARBA00023004"/>
    </source>
</evidence>
<keyword evidence="3" id="KW-0408">Iron</keyword>
<dbReference type="Gene3D" id="3.30.750.180">
    <property type="entry name" value="GpdQ, beta-strand dimerisation domain"/>
    <property type="match status" value="1"/>
</dbReference>
<name>A0A2K3UWX8_9DEIO</name>
<feature type="domain" description="Calcineurin-like phosphoesterase" evidence="5">
    <location>
        <begin position="1"/>
        <end position="189"/>
    </location>
</feature>
<organism evidence="6 7">
    <name type="scientific">Deinococcus koreensis</name>
    <dbReference type="NCBI Taxonomy" id="2054903"/>
    <lineage>
        <taxon>Bacteria</taxon>
        <taxon>Thermotogati</taxon>
        <taxon>Deinococcota</taxon>
        <taxon>Deinococci</taxon>
        <taxon>Deinococcales</taxon>
        <taxon>Deinococcaceae</taxon>
        <taxon>Deinococcus</taxon>
    </lineage>
</organism>
<dbReference type="EMBL" id="PPPD01000001">
    <property type="protein sequence ID" value="PNY81038.1"/>
    <property type="molecule type" value="Genomic_DNA"/>
</dbReference>
<dbReference type="CDD" id="cd07402">
    <property type="entry name" value="MPP_GpdQ"/>
    <property type="match status" value="1"/>
</dbReference>
<dbReference type="GO" id="GO:0004112">
    <property type="term" value="F:cyclic-nucleotide phosphodiesterase activity"/>
    <property type="evidence" value="ECO:0007669"/>
    <property type="project" value="InterPro"/>
</dbReference>
<protein>
    <submittedName>
        <fullName evidence="6">Phosphodiesterase</fullName>
    </submittedName>
</protein>
<evidence type="ECO:0000313" key="6">
    <source>
        <dbReference type="EMBL" id="PNY81038.1"/>
    </source>
</evidence>
<keyword evidence="7" id="KW-1185">Reference proteome</keyword>
<dbReference type="InterPro" id="IPR042281">
    <property type="entry name" value="GpdQ_beta-strand"/>
</dbReference>
<dbReference type="Proteomes" id="UP000236379">
    <property type="component" value="Unassembled WGS sequence"/>
</dbReference>
<reference evidence="6 7" key="1">
    <citation type="submission" date="2018-01" db="EMBL/GenBank/DDBJ databases">
        <title>Deinococcus koreensis sp. nov., a radiation-resistant bacterium isolated from river water.</title>
        <authorList>
            <person name="Choi A."/>
        </authorList>
    </citation>
    <scope>NUCLEOTIDE SEQUENCE [LARGE SCALE GENOMIC DNA]</scope>
    <source>
        <strain evidence="6 7">SJW1-2</strain>
    </source>
</reference>
<evidence type="ECO:0000256" key="1">
    <source>
        <dbReference type="ARBA" id="ARBA00022723"/>
    </source>
</evidence>
<evidence type="ECO:0000259" key="5">
    <source>
        <dbReference type="Pfam" id="PF00149"/>
    </source>
</evidence>
<comment type="similarity">
    <text evidence="4">Belongs to the cyclic nucleotide phosphodiesterase class-III family.</text>
</comment>